<gene>
    <name evidence="2" type="ORF">H9724_03675</name>
</gene>
<evidence type="ECO:0000313" key="3">
    <source>
        <dbReference type="Proteomes" id="UP000824105"/>
    </source>
</evidence>
<protein>
    <submittedName>
        <fullName evidence="2">Glycosyltransferase</fullName>
    </submittedName>
</protein>
<organism evidence="2 3">
    <name type="scientific">Candidatus Gemmiger avistercoris</name>
    <dbReference type="NCBI Taxonomy" id="2838606"/>
    <lineage>
        <taxon>Bacteria</taxon>
        <taxon>Bacillati</taxon>
        <taxon>Bacillota</taxon>
        <taxon>Clostridia</taxon>
        <taxon>Eubacteriales</taxon>
        <taxon>Gemmiger</taxon>
    </lineage>
</organism>
<reference evidence="2" key="1">
    <citation type="journal article" date="2021" name="PeerJ">
        <title>Extensive microbial diversity within the chicken gut microbiome revealed by metagenomics and culture.</title>
        <authorList>
            <person name="Gilroy R."/>
            <person name="Ravi A."/>
            <person name="Getino M."/>
            <person name="Pursley I."/>
            <person name="Horton D.L."/>
            <person name="Alikhan N.F."/>
            <person name="Baker D."/>
            <person name="Gharbi K."/>
            <person name="Hall N."/>
            <person name="Watson M."/>
            <person name="Adriaenssens E.M."/>
            <person name="Foster-Nyarko E."/>
            <person name="Jarju S."/>
            <person name="Secka A."/>
            <person name="Antonio M."/>
            <person name="Oren A."/>
            <person name="Chaudhuri R.R."/>
            <person name="La Ragione R."/>
            <person name="Hildebrand F."/>
            <person name="Pallen M.J."/>
        </authorList>
    </citation>
    <scope>NUCLEOTIDE SEQUENCE</scope>
    <source>
        <strain evidence="2">CHK188-11489</strain>
    </source>
</reference>
<dbReference type="InterPro" id="IPR029044">
    <property type="entry name" value="Nucleotide-diphossugar_trans"/>
</dbReference>
<dbReference type="Proteomes" id="UP000824105">
    <property type="component" value="Unassembled WGS sequence"/>
</dbReference>
<dbReference type="PANTHER" id="PTHR22916">
    <property type="entry name" value="GLYCOSYLTRANSFERASE"/>
    <property type="match status" value="1"/>
</dbReference>
<evidence type="ECO:0000313" key="2">
    <source>
        <dbReference type="EMBL" id="HIZ61852.1"/>
    </source>
</evidence>
<dbReference type="EMBL" id="DXBF01000031">
    <property type="protein sequence ID" value="HIZ61852.1"/>
    <property type="molecule type" value="Genomic_DNA"/>
</dbReference>
<accession>A0A9D2JPN1</accession>
<dbReference type="CDD" id="cd00761">
    <property type="entry name" value="Glyco_tranf_GTA_type"/>
    <property type="match status" value="1"/>
</dbReference>
<reference evidence="2" key="2">
    <citation type="submission" date="2021-04" db="EMBL/GenBank/DDBJ databases">
        <authorList>
            <person name="Gilroy R."/>
        </authorList>
    </citation>
    <scope>NUCLEOTIDE SEQUENCE</scope>
    <source>
        <strain evidence="2">CHK188-11489</strain>
    </source>
</reference>
<dbReference type="AlphaFoldDB" id="A0A9D2JPN1"/>
<feature type="domain" description="Glycosyltransferase 2-like" evidence="1">
    <location>
        <begin position="5"/>
        <end position="119"/>
    </location>
</feature>
<dbReference type="GO" id="GO:0016758">
    <property type="term" value="F:hexosyltransferase activity"/>
    <property type="evidence" value="ECO:0007669"/>
    <property type="project" value="UniProtKB-ARBA"/>
</dbReference>
<comment type="caution">
    <text evidence="2">The sequence shown here is derived from an EMBL/GenBank/DDBJ whole genome shotgun (WGS) entry which is preliminary data.</text>
</comment>
<evidence type="ECO:0000259" key="1">
    <source>
        <dbReference type="Pfam" id="PF00535"/>
    </source>
</evidence>
<dbReference type="Gene3D" id="3.90.550.10">
    <property type="entry name" value="Spore Coat Polysaccharide Biosynthesis Protein SpsA, Chain A"/>
    <property type="match status" value="1"/>
</dbReference>
<dbReference type="Pfam" id="PF00535">
    <property type="entry name" value="Glycos_transf_2"/>
    <property type="match status" value="1"/>
</dbReference>
<sequence>MPLFSIIVPVYNVQQYLAACVKSVAEQQGPKDWECLLVDDGSTDASGAMCDAFAAEIPGFQALHRPNGGLAAARNTGLKAAQGEWVLFLDSDDAMAPGLLAALRAALAAYPGYDWYIGRHLEWQPDGSLTEHPGLHLTPGPFESDDYAARLRALYAAGHWSVWKYCLRRAWLRENRLRFWNDVRWAEDWPFDLLLLTRCRRLCFLDVVFVHYRTGRAGSLLNDSRNLPRRFAALVAAQRHLASLAATGGADAAAWAAMQDAMADVFWPQARTAAVPDAAVRRACLPYLQQLRPLYRHGAEVTSRRDWRAFQAMMRLLGPRLTLWLCAKRAPRAR</sequence>
<dbReference type="InterPro" id="IPR001173">
    <property type="entry name" value="Glyco_trans_2-like"/>
</dbReference>
<dbReference type="SUPFAM" id="SSF53448">
    <property type="entry name" value="Nucleotide-diphospho-sugar transferases"/>
    <property type="match status" value="1"/>
</dbReference>
<dbReference type="PANTHER" id="PTHR22916:SF3">
    <property type="entry name" value="UDP-GLCNAC:BETAGAL BETA-1,3-N-ACETYLGLUCOSAMINYLTRANSFERASE-LIKE PROTEIN 1"/>
    <property type="match status" value="1"/>
</dbReference>
<name>A0A9D2JPN1_9FIRM</name>
<proteinExistence type="predicted"/>